<organism evidence="2 3">
    <name type="scientific">Aphis craccivora</name>
    <name type="common">Cowpea aphid</name>
    <dbReference type="NCBI Taxonomy" id="307492"/>
    <lineage>
        <taxon>Eukaryota</taxon>
        <taxon>Metazoa</taxon>
        <taxon>Ecdysozoa</taxon>
        <taxon>Arthropoda</taxon>
        <taxon>Hexapoda</taxon>
        <taxon>Insecta</taxon>
        <taxon>Pterygota</taxon>
        <taxon>Neoptera</taxon>
        <taxon>Paraneoptera</taxon>
        <taxon>Hemiptera</taxon>
        <taxon>Sternorrhyncha</taxon>
        <taxon>Aphidomorpha</taxon>
        <taxon>Aphidoidea</taxon>
        <taxon>Aphididae</taxon>
        <taxon>Aphidini</taxon>
        <taxon>Aphis</taxon>
        <taxon>Aphis</taxon>
    </lineage>
</organism>
<proteinExistence type="predicted"/>
<reference evidence="2 3" key="1">
    <citation type="submission" date="2019-08" db="EMBL/GenBank/DDBJ databases">
        <title>Whole genome of Aphis craccivora.</title>
        <authorList>
            <person name="Voronova N.V."/>
            <person name="Shulinski R.S."/>
            <person name="Bandarenka Y.V."/>
            <person name="Zhorov D.G."/>
            <person name="Warner D."/>
        </authorList>
    </citation>
    <scope>NUCLEOTIDE SEQUENCE [LARGE SCALE GENOMIC DNA]</scope>
    <source>
        <strain evidence="2">180601</strain>
        <tissue evidence="2">Whole Body</tissue>
    </source>
</reference>
<evidence type="ECO:0000313" key="3">
    <source>
        <dbReference type="Proteomes" id="UP000478052"/>
    </source>
</evidence>
<comment type="caution">
    <text evidence="2">The sequence shown here is derived from an EMBL/GenBank/DDBJ whole genome shotgun (WGS) entry which is preliminary data.</text>
</comment>
<gene>
    <name evidence="2" type="ORF">FWK35_00035147</name>
</gene>
<sequence>MGFSIIRHFNAVLQLITVSPSIVISFSSTQFAYCSCLIELKSTKFEIIEAMSDIEDAPQGPSTPKKKRSVRNELSKDEKPKHRKQKYRCEWESDNLFKGWLKPEKIILSKLNASNVRLVLYQN</sequence>
<evidence type="ECO:0000313" key="2">
    <source>
        <dbReference type="EMBL" id="KAF0685410.1"/>
    </source>
</evidence>
<dbReference type="OrthoDB" id="6159421at2759"/>
<keyword evidence="3" id="KW-1185">Reference proteome</keyword>
<dbReference type="Proteomes" id="UP000478052">
    <property type="component" value="Unassembled WGS sequence"/>
</dbReference>
<evidence type="ECO:0000256" key="1">
    <source>
        <dbReference type="SAM" id="MobiDB-lite"/>
    </source>
</evidence>
<dbReference type="AlphaFoldDB" id="A0A6G0VIP2"/>
<protein>
    <submittedName>
        <fullName evidence="2">DUF4371 domain-containing protein</fullName>
    </submittedName>
</protein>
<name>A0A6G0VIP2_APHCR</name>
<feature type="compositionally biased region" description="Basic and acidic residues" evidence="1">
    <location>
        <begin position="70"/>
        <end position="80"/>
    </location>
</feature>
<dbReference type="EMBL" id="VUJU01017076">
    <property type="protein sequence ID" value="KAF0685410.1"/>
    <property type="molecule type" value="Genomic_DNA"/>
</dbReference>
<accession>A0A6G0VIP2</accession>
<feature type="region of interest" description="Disordered" evidence="1">
    <location>
        <begin position="55"/>
        <end position="86"/>
    </location>
</feature>